<keyword evidence="2" id="KW-1185">Reference proteome</keyword>
<proteinExistence type="predicted"/>
<reference evidence="2" key="1">
    <citation type="journal article" date="2023" name="G3 (Bethesda)">
        <title>Genome assembly and association tests identify interacting loci associated with vigor, precocity, and sex in interspecific pistachio rootstocks.</title>
        <authorList>
            <person name="Palmer W."/>
            <person name="Jacygrad E."/>
            <person name="Sagayaradj S."/>
            <person name="Cavanaugh K."/>
            <person name="Han R."/>
            <person name="Bertier L."/>
            <person name="Beede B."/>
            <person name="Kafkas S."/>
            <person name="Golino D."/>
            <person name="Preece J."/>
            <person name="Michelmore R."/>
        </authorList>
    </citation>
    <scope>NUCLEOTIDE SEQUENCE [LARGE SCALE GENOMIC DNA]</scope>
</reference>
<comment type="caution">
    <text evidence="1">The sequence shown here is derived from an EMBL/GenBank/DDBJ whole genome shotgun (WGS) entry which is preliminary data.</text>
</comment>
<accession>A0ACC0XHS8</accession>
<dbReference type="EMBL" id="CM047747">
    <property type="protein sequence ID" value="KAJ0017900.1"/>
    <property type="molecule type" value="Genomic_DNA"/>
</dbReference>
<gene>
    <name evidence="1" type="ORF">Pint_11197</name>
</gene>
<sequence length="63" mass="6828">MSTAEVKIDIAPEIESHDKKDELMASPPQEQGVSDTTIALENSSSNEKLENETSPPQDLPGTF</sequence>
<organism evidence="1 2">
    <name type="scientific">Pistacia integerrima</name>
    <dbReference type="NCBI Taxonomy" id="434235"/>
    <lineage>
        <taxon>Eukaryota</taxon>
        <taxon>Viridiplantae</taxon>
        <taxon>Streptophyta</taxon>
        <taxon>Embryophyta</taxon>
        <taxon>Tracheophyta</taxon>
        <taxon>Spermatophyta</taxon>
        <taxon>Magnoliopsida</taxon>
        <taxon>eudicotyledons</taxon>
        <taxon>Gunneridae</taxon>
        <taxon>Pentapetalae</taxon>
        <taxon>rosids</taxon>
        <taxon>malvids</taxon>
        <taxon>Sapindales</taxon>
        <taxon>Anacardiaceae</taxon>
        <taxon>Pistacia</taxon>
    </lineage>
</organism>
<evidence type="ECO:0000313" key="2">
    <source>
        <dbReference type="Proteomes" id="UP001163603"/>
    </source>
</evidence>
<protein>
    <submittedName>
        <fullName evidence="1">Uncharacterized protein</fullName>
    </submittedName>
</protein>
<name>A0ACC0XHS8_9ROSI</name>
<evidence type="ECO:0000313" key="1">
    <source>
        <dbReference type="EMBL" id="KAJ0017900.1"/>
    </source>
</evidence>
<dbReference type="Proteomes" id="UP001163603">
    <property type="component" value="Chromosome 12"/>
</dbReference>